<accession>A0A7J2THN7</accession>
<dbReference type="InterPro" id="IPR010327">
    <property type="entry name" value="FldB/FldC_alpha/beta"/>
</dbReference>
<dbReference type="PANTHER" id="PTHR30548:SF4">
    <property type="entry name" value="SUBUNIT OF OXYGEN-SENSITIVE 2-HYDROXYISOCAPROYL-COA DEHYDRATASE"/>
    <property type="match status" value="1"/>
</dbReference>
<organism evidence="5">
    <name type="scientific">Archaeoglobus fulgidus</name>
    <dbReference type="NCBI Taxonomy" id="2234"/>
    <lineage>
        <taxon>Archaea</taxon>
        <taxon>Methanobacteriati</taxon>
        <taxon>Methanobacteriota</taxon>
        <taxon>Archaeoglobi</taxon>
        <taxon>Archaeoglobales</taxon>
        <taxon>Archaeoglobaceae</taxon>
        <taxon>Archaeoglobus</taxon>
    </lineage>
</organism>
<keyword evidence="2" id="KW-0479">Metal-binding</keyword>
<evidence type="ECO:0000256" key="1">
    <source>
        <dbReference type="ARBA" id="ARBA00005806"/>
    </source>
</evidence>
<gene>
    <name evidence="5" type="ORF">ENP88_00600</name>
</gene>
<name>A0A7J2THN7_ARCFL</name>
<evidence type="ECO:0000256" key="2">
    <source>
        <dbReference type="ARBA" id="ARBA00022723"/>
    </source>
</evidence>
<evidence type="ECO:0000256" key="3">
    <source>
        <dbReference type="ARBA" id="ARBA00023004"/>
    </source>
</evidence>
<reference evidence="5" key="1">
    <citation type="journal article" date="2020" name="mSystems">
        <title>Genome- and Community-Level Interaction Insights into Carbon Utilization and Element Cycling Functions of Hydrothermarchaeota in Hydrothermal Sediment.</title>
        <authorList>
            <person name="Zhou Z."/>
            <person name="Liu Y."/>
            <person name="Xu W."/>
            <person name="Pan J."/>
            <person name="Luo Z.H."/>
            <person name="Li M."/>
        </authorList>
    </citation>
    <scope>NUCLEOTIDE SEQUENCE [LARGE SCALE GENOMIC DNA]</scope>
    <source>
        <strain evidence="5">SpSt-26</strain>
    </source>
</reference>
<comment type="caution">
    <text evidence="5">The sequence shown here is derived from an EMBL/GenBank/DDBJ whole genome shotgun (WGS) entry which is preliminary data.</text>
</comment>
<evidence type="ECO:0000313" key="5">
    <source>
        <dbReference type="EMBL" id="HEH34664.1"/>
    </source>
</evidence>
<dbReference type="Pfam" id="PF06050">
    <property type="entry name" value="HGD-D"/>
    <property type="match status" value="1"/>
</dbReference>
<dbReference type="Gene3D" id="3.40.50.11900">
    <property type="match status" value="1"/>
</dbReference>
<comment type="similarity">
    <text evidence="1">Belongs to the FldB/FldC dehydratase alpha/beta subunit family.</text>
</comment>
<dbReference type="Gene3D" id="3.40.50.11890">
    <property type="match status" value="1"/>
</dbReference>
<keyword evidence="4" id="KW-0411">Iron-sulfur</keyword>
<dbReference type="PANTHER" id="PTHR30548">
    <property type="entry name" value="2-HYDROXYGLUTARYL-COA DEHYDRATASE, D-COMPONENT-RELATED"/>
    <property type="match status" value="1"/>
</dbReference>
<proteinExistence type="inferred from homology"/>
<evidence type="ECO:0000256" key="4">
    <source>
        <dbReference type="ARBA" id="ARBA00023014"/>
    </source>
</evidence>
<dbReference type="GO" id="GO:0051536">
    <property type="term" value="F:iron-sulfur cluster binding"/>
    <property type="evidence" value="ECO:0007669"/>
    <property type="project" value="UniProtKB-KW"/>
</dbReference>
<dbReference type="GO" id="GO:0046872">
    <property type="term" value="F:metal ion binding"/>
    <property type="evidence" value="ECO:0007669"/>
    <property type="project" value="UniProtKB-KW"/>
</dbReference>
<sequence length="388" mass="44567">MRKLKISEKMRNLMAGYYMLGHSAEFRAWVTSGAPVEILYAMDVYPVYPENHGALIGAAKLGSHYSDFAERMGFSRDLCSYARCDIGCVFAGTSPIGGLPKPSFLFACNNICNTVVKWYEVLSRIFKVPLFVLDMPFIRKELKEYHLLYVEEQLYDFIRFVEKLTGNPLDDSKLRNVAMRSVEAVKLYGDCLKMARYKPSPMTCFDAFINMAPIVCLRGTEYAVNFYREMKEELEERVKNGVSAIDNERIRLLWDNIPIWYRLRWLSEFFESKNACLVADTYTNAWTGFGTIKSTDVISSLAEVYTVSYLNIGIDRMVEIIKGLIEFYEVDGVVMHSNRSCKPYSFGQYEIQKKLNVPSVIIEADMVDERAFSEAQIATRLEAFLENL</sequence>
<keyword evidence="3" id="KW-0408">Iron</keyword>
<dbReference type="EMBL" id="DSLA01000013">
    <property type="protein sequence ID" value="HEH34664.1"/>
    <property type="molecule type" value="Genomic_DNA"/>
</dbReference>
<dbReference type="AlphaFoldDB" id="A0A7J2THN7"/>
<protein>
    <submittedName>
        <fullName evidence="5">2-hydroxyacyl-CoA dehydratase subunit D</fullName>
    </submittedName>
</protein>